<dbReference type="InterPro" id="IPR053154">
    <property type="entry name" value="c-di-AMP_regulator"/>
</dbReference>
<dbReference type="STRING" id="28230.SAMN05878443_0701"/>
<dbReference type="Gene3D" id="2.170.120.30">
    <property type="match status" value="1"/>
</dbReference>
<dbReference type="PANTHER" id="PTHR37804">
    <property type="entry name" value="CDAA REGULATORY PROTEIN CDAR"/>
    <property type="match status" value="1"/>
</dbReference>
<accession>A0A1N6FMA9</accession>
<dbReference type="Proteomes" id="UP000184758">
    <property type="component" value="Unassembled WGS sequence"/>
</dbReference>
<dbReference type="OrthoDB" id="2139417at2"/>
<sequence>MEKIYNNPWFIKIVALAFAILLFTYVNSSNNRGQTASNVDGLSATTTDTILEVPIVVEIDQDNYYVTGFPETVSVDISGPSSIVLNTKTTKNFDIVAADLDSLGVGTHTIELVAEGLSPQLDYKVSPEEVTITIEEKKVETFSVEVEFDDSLIEEDFEAGTPTIDYETIELTGTASTIDQVEEVKVVVNGEEGITEDIVQTLPVVISDADGEKLDVELNPSEVTVSIPVDPIKKEVPIVLNQMGTADADLSYELGISNQSATTVAVQADNEILSSLSSYPIDIDVTDITETATQTIDLPLLDGVTIIDPEKIDVTITVTKKNSQENEQNTTEINDESSSSNNSSSSSESTQIESEESESEPASDSASDSSSEKSDESSSESSQEVSE</sequence>
<dbReference type="Pfam" id="PF07949">
    <property type="entry name" value="YbbR"/>
    <property type="match status" value="3"/>
</dbReference>
<reference evidence="3" key="1">
    <citation type="submission" date="2016-11" db="EMBL/GenBank/DDBJ databases">
        <authorList>
            <person name="Varghese N."/>
            <person name="Submissions S."/>
        </authorList>
    </citation>
    <scope>NUCLEOTIDE SEQUENCE [LARGE SCALE GENOMIC DNA]</scope>
    <source>
        <strain evidence="3">313</strain>
    </source>
</reference>
<organism evidence="2 3">
    <name type="scientific">Carnobacterium alterfunditum</name>
    <dbReference type="NCBI Taxonomy" id="28230"/>
    <lineage>
        <taxon>Bacteria</taxon>
        <taxon>Bacillati</taxon>
        <taxon>Bacillota</taxon>
        <taxon>Bacilli</taxon>
        <taxon>Lactobacillales</taxon>
        <taxon>Carnobacteriaceae</taxon>
        <taxon>Carnobacterium</taxon>
    </lineage>
</organism>
<feature type="region of interest" description="Disordered" evidence="1">
    <location>
        <begin position="323"/>
        <end position="387"/>
    </location>
</feature>
<name>A0A1N6FMA9_9LACT</name>
<proteinExistence type="predicted"/>
<evidence type="ECO:0000256" key="1">
    <source>
        <dbReference type="SAM" id="MobiDB-lite"/>
    </source>
</evidence>
<dbReference type="EMBL" id="FSRN01000001">
    <property type="protein sequence ID" value="SIN96300.1"/>
    <property type="molecule type" value="Genomic_DNA"/>
</dbReference>
<dbReference type="AlphaFoldDB" id="A0A1N6FMA9"/>
<evidence type="ECO:0000313" key="3">
    <source>
        <dbReference type="Proteomes" id="UP000184758"/>
    </source>
</evidence>
<dbReference type="InterPro" id="IPR012505">
    <property type="entry name" value="YbbR"/>
</dbReference>
<evidence type="ECO:0000313" key="2">
    <source>
        <dbReference type="EMBL" id="SIN96300.1"/>
    </source>
</evidence>
<dbReference type="PANTHER" id="PTHR37804:SF1">
    <property type="entry name" value="CDAA REGULATORY PROTEIN CDAR"/>
    <property type="match status" value="1"/>
</dbReference>
<keyword evidence="3" id="KW-1185">Reference proteome</keyword>
<dbReference type="Gene3D" id="2.170.120.40">
    <property type="entry name" value="YbbR-like domain"/>
    <property type="match status" value="2"/>
</dbReference>
<dbReference type="RefSeq" id="WP_051905759.1">
    <property type="nucleotide sequence ID" value="NZ_FSRN01000001.1"/>
</dbReference>
<protein>
    <submittedName>
        <fullName evidence="2">YbbR domain-containing protein</fullName>
    </submittedName>
</protein>
<feature type="compositionally biased region" description="Low complexity" evidence="1">
    <location>
        <begin position="336"/>
        <end position="352"/>
    </location>
</feature>
<dbReference type="eggNOG" id="COG4856">
    <property type="taxonomic scope" value="Bacteria"/>
</dbReference>
<gene>
    <name evidence="2" type="ORF">SAMN05878443_0701</name>
</gene>
<feature type="compositionally biased region" description="Polar residues" evidence="1">
    <location>
        <begin position="323"/>
        <end position="332"/>
    </location>
</feature>